<feature type="transmembrane region" description="Helical" evidence="1">
    <location>
        <begin position="236"/>
        <end position="254"/>
    </location>
</feature>
<comment type="caution">
    <text evidence="2">The sequence shown here is derived from an EMBL/GenBank/DDBJ whole genome shotgun (WGS) entry which is preliminary data.</text>
</comment>
<feature type="transmembrane region" description="Helical" evidence="1">
    <location>
        <begin position="174"/>
        <end position="198"/>
    </location>
</feature>
<gene>
    <name evidence="2" type="ORF">HNQ94_003104</name>
</gene>
<accession>A0A841Q8A6</accession>
<keyword evidence="1" id="KW-0812">Transmembrane</keyword>
<evidence type="ECO:0000313" key="2">
    <source>
        <dbReference type="EMBL" id="MBB6454615.1"/>
    </source>
</evidence>
<reference evidence="2 3" key="1">
    <citation type="submission" date="2020-08" db="EMBL/GenBank/DDBJ databases">
        <title>Genomic Encyclopedia of Type Strains, Phase IV (KMG-IV): sequencing the most valuable type-strain genomes for metagenomic binning, comparative biology and taxonomic classification.</title>
        <authorList>
            <person name="Goeker M."/>
        </authorList>
    </citation>
    <scope>NUCLEOTIDE SEQUENCE [LARGE SCALE GENOMIC DNA]</scope>
    <source>
        <strain evidence="2 3">DSM 19612</strain>
    </source>
</reference>
<keyword evidence="2" id="KW-0240">DNA-directed RNA polymerase</keyword>
<evidence type="ECO:0000313" key="3">
    <source>
        <dbReference type="Proteomes" id="UP000581688"/>
    </source>
</evidence>
<keyword evidence="1" id="KW-0472">Membrane</keyword>
<feature type="transmembrane region" description="Helical" evidence="1">
    <location>
        <begin position="204"/>
        <end position="224"/>
    </location>
</feature>
<dbReference type="RefSeq" id="WP_174497004.1">
    <property type="nucleotide sequence ID" value="NZ_CADDWK010000010.1"/>
</dbReference>
<dbReference type="EMBL" id="JACHGH010000010">
    <property type="protein sequence ID" value="MBB6454615.1"/>
    <property type="molecule type" value="Genomic_DNA"/>
</dbReference>
<sequence>MDLICSQCNHKQTEGNFCEECGGKLVVNPNPPVASEPSINEDHVQVNMSSGGVATVSRSPVKTENVFSNYFSNFVTLAKNPTKAFKAGEGDFATGLISLALFAVVFGFTIYSFLDSIISDHLGSSFIPLEQISVPFFEVFSRVAFFALVFLAIGFISMLVMVKIAKSPLTAKTLISQFSGLVVPFTVVNVIALILTYIGAFNLSLILLFGSLFFVTYIVPALLTMEVTRNTSEQRVYASIGAPVIAMIIAYIFISNTVVDYLRQVDEFLSSFPLF</sequence>
<organism evidence="2 3">
    <name type="scientific">Salirhabdus euzebyi</name>
    <dbReference type="NCBI Taxonomy" id="394506"/>
    <lineage>
        <taxon>Bacteria</taxon>
        <taxon>Bacillati</taxon>
        <taxon>Bacillota</taxon>
        <taxon>Bacilli</taxon>
        <taxon>Bacillales</taxon>
        <taxon>Bacillaceae</taxon>
        <taxon>Salirhabdus</taxon>
    </lineage>
</organism>
<keyword evidence="1" id="KW-1133">Transmembrane helix</keyword>
<proteinExistence type="predicted"/>
<feature type="transmembrane region" description="Helical" evidence="1">
    <location>
        <begin position="143"/>
        <end position="162"/>
    </location>
</feature>
<feature type="transmembrane region" description="Helical" evidence="1">
    <location>
        <begin position="92"/>
        <end position="114"/>
    </location>
</feature>
<dbReference type="Proteomes" id="UP000581688">
    <property type="component" value="Unassembled WGS sequence"/>
</dbReference>
<dbReference type="GO" id="GO:0000428">
    <property type="term" value="C:DNA-directed RNA polymerase complex"/>
    <property type="evidence" value="ECO:0007669"/>
    <property type="project" value="UniProtKB-KW"/>
</dbReference>
<evidence type="ECO:0000256" key="1">
    <source>
        <dbReference type="SAM" id="Phobius"/>
    </source>
</evidence>
<name>A0A841Q8A6_9BACI</name>
<keyword evidence="3" id="KW-1185">Reference proteome</keyword>
<keyword evidence="2" id="KW-0804">Transcription</keyword>
<protein>
    <submittedName>
        <fullName evidence="2">DNA-directed RNA polymerase subunit RPC12/RpoP</fullName>
    </submittedName>
</protein>
<dbReference type="AlphaFoldDB" id="A0A841Q8A6"/>